<evidence type="ECO:0000313" key="3">
    <source>
        <dbReference type="Proteomes" id="UP001595699"/>
    </source>
</evidence>
<dbReference type="InterPro" id="IPR027434">
    <property type="entry name" value="Homing_endonucl"/>
</dbReference>
<feature type="domain" description="DOD-type homing endonuclease" evidence="1">
    <location>
        <begin position="55"/>
        <end position="209"/>
    </location>
</feature>
<gene>
    <name evidence="2" type="ORF">ACFOUW_29495</name>
</gene>
<dbReference type="InterPro" id="IPR004042">
    <property type="entry name" value="Intein_endonuc_central"/>
</dbReference>
<dbReference type="PRINTS" id="PR00379">
    <property type="entry name" value="INTEIN"/>
</dbReference>
<comment type="caution">
    <text evidence="2">The sequence shown here is derived from an EMBL/GenBank/DDBJ whole genome shotgun (WGS) entry which is preliminary data.</text>
</comment>
<name>A0ABV7YJR1_9ACTN</name>
<sequence length="238" mass="27424">MTDRDNAAHCGVAVKTIRRWRRLYRRRGLPRGSPTSAPCPRCEGAPLDEAAYALLLGWYLGDGHLVRGRNDVWSLSIYNDVDYVELNDEIAATLVAVKGAGRVTRRSHPGCIETKLYWKHWACVFPQAGPGMKHTRPIVLEEWQRQVVKRFPHRFVRGLFHSDGCRITNWTVRHLRSGPRRYEYPRYFFSNKSEDIINLCTWALDLLDIAWRRTNPQHVSVARREAVAALDLHVGPKS</sequence>
<dbReference type="RefSeq" id="WP_239553949.1">
    <property type="nucleotide sequence ID" value="NZ_JAFBCM010000001.1"/>
</dbReference>
<protein>
    <submittedName>
        <fullName evidence="2">Transcriptional regulator</fullName>
    </submittedName>
</protein>
<accession>A0ABV7YJR1</accession>
<evidence type="ECO:0000259" key="1">
    <source>
        <dbReference type="PROSITE" id="PS50819"/>
    </source>
</evidence>
<organism evidence="2 3">
    <name type="scientific">Tenggerimyces flavus</name>
    <dbReference type="NCBI Taxonomy" id="1708749"/>
    <lineage>
        <taxon>Bacteria</taxon>
        <taxon>Bacillati</taxon>
        <taxon>Actinomycetota</taxon>
        <taxon>Actinomycetes</taxon>
        <taxon>Propionibacteriales</taxon>
        <taxon>Nocardioidaceae</taxon>
        <taxon>Tenggerimyces</taxon>
    </lineage>
</organism>
<dbReference type="PROSITE" id="PS50819">
    <property type="entry name" value="INTEIN_ENDONUCLEASE"/>
    <property type="match status" value="1"/>
</dbReference>
<keyword evidence="3" id="KW-1185">Reference proteome</keyword>
<dbReference type="EMBL" id="JBHRZH010000036">
    <property type="protein sequence ID" value="MFC3765004.1"/>
    <property type="molecule type" value="Genomic_DNA"/>
</dbReference>
<dbReference type="Proteomes" id="UP001595699">
    <property type="component" value="Unassembled WGS sequence"/>
</dbReference>
<proteinExistence type="predicted"/>
<dbReference type="InterPro" id="IPR006142">
    <property type="entry name" value="INTEIN"/>
</dbReference>
<evidence type="ECO:0000313" key="2">
    <source>
        <dbReference type="EMBL" id="MFC3765004.1"/>
    </source>
</evidence>
<reference evidence="3" key="1">
    <citation type="journal article" date="2019" name="Int. J. Syst. Evol. Microbiol.">
        <title>The Global Catalogue of Microorganisms (GCM) 10K type strain sequencing project: providing services to taxonomists for standard genome sequencing and annotation.</title>
        <authorList>
            <consortium name="The Broad Institute Genomics Platform"/>
            <consortium name="The Broad Institute Genome Sequencing Center for Infectious Disease"/>
            <person name="Wu L."/>
            <person name="Ma J."/>
        </authorList>
    </citation>
    <scope>NUCLEOTIDE SEQUENCE [LARGE SCALE GENOMIC DNA]</scope>
    <source>
        <strain evidence="3">CGMCC 4.7241</strain>
    </source>
</reference>
<dbReference type="Gene3D" id="3.10.28.10">
    <property type="entry name" value="Homing endonucleases"/>
    <property type="match status" value="1"/>
</dbReference>